<dbReference type="AlphaFoldDB" id="B3ERE5"/>
<dbReference type="KEGG" id="aas:Aasi_0374"/>
<evidence type="ECO:0000313" key="1">
    <source>
        <dbReference type="EMBL" id="ACE05797.1"/>
    </source>
</evidence>
<gene>
    <name evidence="1" type="ordered locus">Aasi_0374</name>
</gene>
<keyword evidence="2" id="KW-1185">Reference proteome</keyword>
<organism evidence="1 2">
    <name type="scientific">Amoebophilus asiaticus (strain 5a2)</name>
    <dbReference type="NCBI Taxonomy" id="452471"/>
    <lineage>
        <taxon>Bacteria</taxon>
        <taxon>Pseudomonadati</taxon>
        <taxon>Bacteroidota</taxon>
        <taxon>Cytophagia</taxon>
        <taxon>Cytophagales</taxon>
        <taxon>Amoebophilaceae</taxon>
        <taxon>Candidatus Amoebophilus</taxon>
    </lineage>
</organism>
<protein>
    <submittedName>
        <fullName evidence="1">Uncharacterized protein</fullName>
    </submittedName>
</protein>
<name>B3ERE5_AMOA5</name>
<dbReference type="Proteomes" id="UP000001227">
    <property type="component" value="Chromosome"/>
</dbReference>
<dbReference type="EMBL" id="CP001102">
    <property type="protein sequence ID" value="ACE05797.1"/>
    <property type="molecule type" value="Genomic_DNA"/>
</dbReference>
<reference evidence="1 2" key="1">
    <citation type="journal article" date="2010" name="J. Bacteriol.">
        <title>The genome of the amoeba symbiont 'Candidatus Amoebophilus asiaticus' reveals common mechanisms for host cell interaction among amoeba-associated bacteria.</title>
        <authorList>
            <person name="Schmitz-Esser S."/>
            <person name="Tischler P."/>
            <person name="Arnold R."/>
            <person name="Montanaro J."/>
            <person name="Wagner M."/>
            <person name="Rattei T."/>
            <person name="Horn M."/>
        </authorList>
    </citation>
    <scope>NUCLEOTIDE SEQUENCE [LARGE SCALE GENOMIC DNA]</scope>
    <source>
        <strain evidence="1 2">5a2</strain>
    </source>
</reference>
<sequence length="83" mass="9735">MRYLLNRNIERLQHSSYFKNCKLIMEQIENMDHGYSALLSFLLINILVTNCGCGDKKDKELKELAAEEKTLTETLKKHFKEEA</sequence>
<evidence type="ECO:0000313" key="2">
    <source>
        <dbReference type="Proteomes" id="UP000001227"/>
    </source>
</evidence>
<accession>B3ERE5</accession>
<dbReference type="HOGENOM" id="CLU_2535208_0_0_10"/>
<proteinExistence type="predicted"/>